<proteinExistence type="predicted"/>
<comment type="caution">
    <text evidence="1">The sequence shown here is derived from an EMBL/GenBank/DDBJ whole genome shotgun (WGS) entry which is preliminary data.</text>
</comment>
<dbReference type="Proteomes" id="UP001164539">
    <property type="component" value="Chromosome 1"/>
</dbReference>
<dbReference type="EMBL" id="CM051394">
    <property type="protein sequence ID" value="KAJ4730171.1"/>
    <property type="molecule type" value="Genomic_DNA"/>
</dbReference>
<organism evidence="1 2">
    <name type="scientific">Melia azedarach</name>
    <name type="common">Chinaberry tree</name>
    <dbReference type="NCBI Taxonomy" id="155640"/>
    <lineage>
        <taxon>Eukaryota</taxon>
        <taxon>Viridiplantae</taxon>
        <taxon>Streptophyta</taxon>
        <taxon>Embryophyta</taxon>
        <taxon>Tracheophyta</taxon>
        <taxon>Spermatophyta</taxon>
        <taxon>Magnoliopsida</taxon>
        <taxon>eudicotyledons</taxon>
        <taxon>Gunneridae</taxon>
        <taxon>Pentapetalae</taxon>
        <taxon>rosids</taxon>
        <taxon>malvids</taxon>
        <taxon>Sapindales</taxon>
        <taxon>Meliaceae</taxon>
        <taxon>Melia</taxon>
    </lineage>
</organism>
<keyword evidence="2" id="KW-1185">Reference proteome</keyword>
<protein>
    <submittedName>
        <fullName evidence="1">Kinetochore protein</fullName>
    </submittedName>
</protein>
<reference evidence="1 2" key="1">
    <citation type="journal article" date="2023" name="Science">
        <title>Complex scaffold remodeling in plant triterpene biosynthesis.</title>
        <authorList>
            <person name="De La Pena R."/>
            <person name="Hodgson H."/>
            <person name="Liu J.C."/>
            <person name="Stephenson M.J."/>
            <person name="Martin A.C."/>
            <person name="Owen C."/>
            <person name="Harkess A."/>
            <person name="Leebens-Mack J."/>
            <person name="Jimenez L.E."/>
            <person name="Osbourn A."/>
            <person name="Sattely E.S."/>
        </authorList>
    </citation>
    <scope>NUCLEOTIDE SEQUENCE [LARGE SCALE GENOMIC DNA]</scope>
    <source>
        <strain evidence="2">cv. JPN11</strain>
        <tissue evidence="1">Leaf</tissue>
    </source>
</reference>
<evidence type="ECO:0000313" key="1">
    <source>
        <dbReference type="EMBL" id="KAJ4730171.1"/>
    </source>
</evidence>
<gene>
    <name evidence="1" type="ORF">OWV82_002843</name>
</gene>
<evidence type="ECO:0000313" key="2">
    <source>
        <dbReference type="Proteomes" id="UP001164539"/>
    </source>
</evidence>
<name>A0ACC1Z3C0_MELAZ</name>
<sequence length="485" mass="53946">MRRQNTFSGDQDSDQSISDEEDFNVDLRDNCVSLGGHSEKEEGRQLQSRLEAVKGTHGVNCRMITDNASPQQTSISLEDEVEMPDFADEVGVVFSARKASTCNSEEKVISDDEKGGIHDFGSGKLDGENTWSVVSKEAEALSRLNKNALCSSSSHSAYKVNKSGFHSKSKPKFSFCFQSQRGELSLPSISKVENGVPYKVHGVPERLGMVDCEKYSMAELPEEFPGIKPKQSESLSDKVEDLHQYGKQSMAELLDGLQDNTTLLRRNLKYSKPRGKRIQVDVKRSISPLGDRTLNSKDLPEHAGSISSSDDEDHNQNLELAAPEMKRQTIVDRFQEALGATLRDEAAFFALPRASGVGLFGKLQQVMQVEKYTDMDFLKLQTSTSPNDAPCCINVKILSRYLDAKLIVCHVSIGKDTEDCQWSENNQKMTNGGRERTIIFNPRVCCDVDLDVGNSILIHPPWKEVQVRGNDESIILSTYYSQIAT</sequence>
<accession>A0ACC1Z3C0</accession>